<dbReference type="Proteomes" id="UP000184383">
    <property type="component" value="Unassembled WGS sequence"/>
</dbReference>
<dbReference type="EMBL" id="KV878212">
    <property type="protein sequence ID" value="OJJ35560.1"/>
    <property type="molecule type" value="Genomic_DNA"/>
</dbReference>
<gene>
    <name evidence="1" type="ORF">ASPWEDRAFT_68885</name>
</gene>
<dbReference type="RefSeq" id="XP_040689236.1">
    <property type="nucleotide sequence ID" value="XM_040838991.1"/>
</dbReference>
<evidence type="ECO:0000313" key="2">
    <source>
        <dbReference type="Proteomes" id="UP000184383"/>
    </source>
</evidence>
<dbReference type="GeneID" id="63754839"/>
<accession>A0A1L9RKV7</accession>
<dbReference type="AlphaFoldDB" id="A0A1L9RKV7"/>
<protein>
    <submittedName>
        <fullName evidence="1">Uncharacterized protein</fullName>
    </submittedName>
</protein>
<reference evidence="2" key="1">
    <citation type="journal article" date="2017" name="Genome Biol.">
        <title>Comparative genomics reveals high biological diversity and specific adaptations in the industrially and medically important fungal genus Aspergillus.</title>
        <authorList>
            <person name="de Vries R.P."/>
            <person name="Riley R."/>
            <person name="Wiebenga A."/>
            <person name="Aguilar-Osorio G."/>
            <person name="Amillis S."/>
            <person name="Uchima C.A."/>
            <person name="Anderluh G."/>
            <person name="Asadollahi M."/>
            <person name="Askin M."/>
            <person name="Barry K."/>
            <person name="Battaglia E."/>
            <person name="Bayram O."/>
            <person name="Benocci T."/>
            <person name="Braus-Stromeyer S.A."/>
            <person name="Caldana C."/>
            <person name="Canovas D."/>
            <person name="Cerqueira G.C."/>
            <person name="Chen F."/>
            <person name="Chen W."/>
            <person name="Choi C."/>
            <person name="Clum A."/>
            <person name="Dos Santos R.A."/>
            <person name="Damasio A.R."/>
            <person name="Diallinas G."/>
            <person name="Emri T."/>
            <person name="Fekete E."/>
            <person name="Flipphi M."/>
            <person name="Freyberg S."/>
            <person name="Gallo A."/>
            <person name="Gournas C."/>
            <person name="Habgood R."/>
            <person name="Hainaut M."/>
            <person name="Harispe M.L."/>
            <person name="Henrissat B."/>
            <person name="Hilden K.S."/>
            <person name="Hope R."/>
            <person name="Hossain A."/>
            <person name="Karabika E."/>
            <person name="Karaffa L."/>
            <person name="Karanyi Z."/>
            <person name="Krasevec N."/>
            <person name="Kuo A."/>
            <person name="Kusch H."/>
            <person name="LaButti K."/>
            <person name="Lagendijk E.L."/>
            <person name="Lapidus A."/>
            <person name="Levasseur A."/>
            <person name="Lindquist E."/>
            <person name="Lipzen A."/>
            <person name="Logrieco A.F."/>
            <person name="MacCabe A."/>
            <person name="Maekelae M.R."/>
            <person name="Malavazi I."/>
            <person name="Melin P."/>
            <person name="Meyer V."/>
            <person name="Mielnichuk N."/>
            <person name="Miskei M."/>
            <person name="Molnar A.P."/>
            <person name="Mule G."/>
            <person name="Ngan C.Y."/>
            <person name="Orejas M."/>
            <person name="Orosz E."/>
            <person name="Ouedraogo J.P."/>
            <person name="Overkamp K.M."/>
            <person name="Park H.-S."/>
            <person name="Perrone G."/>
            <person name="Piumi F."/>
            <person name="Punt P.J."/>
            <person name="Ram A.F."/>
            <person name="Ramon A."/>
            <person name="Rauscher S."/>
            <person name="Record E."/>
            <person name="Riano-Pachon D.M."/>
            <person name="Robert V."/>
            <person name="Roehrig J."/>
            <person name="Ruller R."/>
            <person name="Salamov A."/>
            <person name="Salih N.S."/>
            <person name="Samson R.A."/>
            <person name="Sandor E."/>
            <person name="Sanguinetti M."/>
            <person name="Schuetze T."/>
            <person name="Sepcic K."/>
            <person name="Shelest E."/>
            <person name="Sherlock G."/>
            <person name="Sophianopoulou V."/>
            <person name="Squina F.M."/>
            <person name="Sun H."/>
            <person name="Susca A."/>
            <person name="Todd R.B."/>
            <person name="Tsang A."/>
            <person name="Unkles S.E."/>
            <person name="van de Wiele N."/>
            <person name="van Rossen-Uffink D."/>
            <person name="Oliveira J.V."/>
            <person name="Vesth T.C."/>
            <person name="Visser J."/>
            <person name="Yu J.-H."/>
            <person name="Zhou M."/>
            <person name="Andersen M.R."/>
            <person name="Archer D.B."/>
            <person name="Baker S.E."/>
            <person name="Benoit I."/>
            <person name="Brakhage A.A."/>
            <person name="Braus G.H."/>
            <person name="Fischer R."/>
            <person name="Frisvad J.C."/>
            <person name="Goldman G.H."/>
            <person name="Houbraken J."/>
            <person name="Oakley B."/>
            <person name="Pocsi I."/>
            <person name="Scazzocchio C."/>
            <person name="Seiboth B."/>
            <person name="vanKuyk P.A."/>
            <person name="Wortman J."/>
            <person name="Dyer P.S."/>
            <person name="Grigoriev I.V."/>
        </authorList>
    </citation>
    <scope>NUCLEOTIDE SEQUENCE [LARGE SCALE GENOMIC DNA]</scope>
    <source>
        <strain evidence="2">DTO 134E9</strain>
    </source>
</reference>
<sequence length="165" mass="18445">MISRSTSTMSCSVCRRDFHYFHSNSHPAALMQSPLLCSPVHEQEDGVRHPLDFLSPTKISSDVLSPLVDFFLSRIPAKLSKKLSASVTQAVYTDVLFLESRWQSLPKEKHSLAPDLYHKLSLYMCLRDATNPFGHFRTGTPPSGLALKASHAEHFLDFFAVIASP</sequence>
<keyword evidence="2" id="KW-1185">Reference proteome</keyword>
<evidence type="ECO:0000313" key="1">
    <source>
        <dbReference type="EMBL" id="OJJ35560.1"/>
    </source>
</evidence>
<proteinExistence type="predicted"/>
<dbReference type="VEuPathDB" id="FungiDB:ASPWEDRAFT_68885"/>
<name>A0A1L9RKV7_ASPWE</name>
<organism evidence="1 2">
    <name type="scientific">Aspergillus wentii DTO 134E9</name>
    <dbReference type="NCBI Taxonomy" id="1073089"/>
    <lineage>
        <taxon>Eukaryota</taxon>
        <taxon>Fungi</taxon>
        <taxon>Dikarya</taxon>
        <taxon>Ascomycota</taxon>
        <taxon>Pezizomycotina</taxon>
        <taxon>Eurotiomycetes</taxon>
        <taxon>Eurotiomycetidae</taxon>
        <taxon>Eurotiales</taxon>
        <taxon>Aspergillaceae</taxon>
        <taxon>Aspergillus</taxon>
        <taxon>Aspergillus subgen. Cremei</taxon>
    </lineage>
</organism>